<name>A0A7H0I4N5_9ACTN</name>
<reference evidence="2 3" key="1">
    <citation type="submission" date="2020-08" db="EMBL/GenBank/DDBJ databases">
        <title>A novel species.</title>
        <authorList>
            <person name="Gao J."/>
        </authorList>
    </citation>
    <scope>NUCLEOTIDE SEQUENCE [LARGE SCALE GENOMIC DNA]</scope>
    <source>
        <strain evidence="2 3">CRPJ-33</strain>
    </source>
</reference>
<dbReference type="KEGG" id="sgj:IAG43_14870"/>
<dbReference type="EMBL" id="CP060825">
    <property type="protein sequence ID" value="QNP67751.1"/>
    <property type="molecule type" value="Genomic_DNA"/>
</dbReference>
<dbReference type="Pfam" id="PF19790">
    <property type="entry name" value="DUF6274"/>
    <property type="match status" value="1"/>
</dbReference>
<evidence type="ECO:0000313" key="2">
    <source>
        <dbReference type="EMBL" id="QNP67751.1"/>
    </source>
</evidence>
<proteinExistence type="predicted"/>
<gene>
    <name evidence="2" type="ORF">IAG43_14870</name>
</gene>
<protein>
    <submittedName>
        <fullName evidence="2">Uncharacterized protein</fullName>
    </submittedName>
</protein>
<feature type="compositionally biased region" description="Low complexity" evidence="1">
    <location>
        <begin position="47"/>
        <end position="96"/>
    </location>
</feature>
<feature type="region of interest" description="Disordered" evidence="1">
    <location>
        <begin position="43"/>
        <end position="109"/>
    </location>
</feature>
<dbReference type="Proteomes" id="UP000516230">
    <property type="component" value="Chromosome"/>
</dbReference>
<organism evidence="2 3">
    <name type="scientific">Streptomyces genisteinicus</name>
    <dbReference type="NCBI Taxonomy" id="2768068"/>
    <lineage>
        <taxon>Bacteria</taxon>
        <taxon>Bacillati</taxon>
        <taxon>Actinomycetota</taxon>
        <taxon>Actinomycetes</taxon>
        <taxon>Kitasatosporales</taxon>
        <taxon>Streptomycetaceae</taxon>
        <taxon>Streptomyces</taxon>
    </lineage>
</organism>
<evidence type="ECO:0000256" key="1">
    <source>
        <dbReference type="SAM" id="MobiDB-lite"/>
    </source>
</evidence>
<dbReference type="RefSeq" id="WP_187744794.1">
    <property type="nucleotide sequence ID" value="NZ_CP060825.1"/>
</dbReference>
<dbReference type="InterPro" id="IPR046241">
    <property type="entry name" value="DUF6274"/>
</dbReference>
<keyword evidence="3" id="KW-1185">Reference proteome</keyword>
<evidence type="ECO:0000313" key="3">
    <source>
        <dbReference type="Proteomes" id="UP000516230"/>
    </source>
</evidence>
<dbReference type="AlphaFoldDB" id="A0A7H0I4N5"/>
<sequence length="109" mass="11085">MTATAGHHETRALLRAHLAAATGYRHITRTCPVCHRLLRLATERAEPGPSAERAEPGPAAAGSRGEAAAAPPDAGPDASGPPAAAAEPHGAPERPGTALPGRDERPPEE</sequence>
<accession>A0A7H0I4N5</accession>